<dbReference type="EMBL" id="LR877145">
    <property type="protein sequence ID" value="CAD2213287.1"/>
    <property type="molecule type" value="Genomic_DNA"/>
</dbReference>
<dbReference type="VEuPathDB" id="TriTrypDB:ADEAN_000072800"/>
<feature type="domain" description="Dynein regulatory complex protein 1/2 N-terminal" evidence="5">
    <location>
        <begin position="3"/>
        <end position="85"/>
    </location>
</feature>
<accession>A0A7G2C3J3</accession>
<dbReference type="InterPro" id="IPR039505">
    <property type="entry name" value="DRC1/2_N"/>
</dbReference>
<evidence type="ECO:0000313" key="7">
    <source>
        <dbReference type="EMBL" id="CAD2213287.1"/>
    </source>
</evidence>
<feature type="region of interest" description="Disordered" evidence="4">
    <location>
        <begin position="446"/>
        <end position="469"/>
    </location>
</feature>
<evidence type="ECO:0000259" key="6">
    <source>
        <dbReference type="Pfam" id="PF14775"/>
    </source>
</evidence>
<name>A0A7G2C3J3_9TRYP</name>
<organism evidence="7 8">
    <name type="scientific">Angomonas deanei</name>
    <dbReference type="NCBI Taxonomy" id="59799"/>
    <lineage>
        <taxon>Eukaryota</taxon>
        <taxon>Discoba</taxon>
        <taxon>Euglenozoa</taxon>
        <taxon>Kinetoplastea</taxon>
        <taxon>Metakinetoplastina</taxon>
        <taxon>Trypanosomatida</taxon>
        <taxon>Trypanosomatidae</taxon>
        <taxon>Strigomonadinae</taxon>
        <taxon>Angomonas</taxon>
    </lineage>
</organism>
<evidence type="ECO:0000256" key="2">
    <source>
        <dbReference type="ARBA" id="ARBA00023054"/>
    </source>
</evidence>
<comment type="similarity">
    <text evidence="1">Belongs to the DRC1 family.</text>
</comment>
<dbReference type="Pfam" id="PF14775">
    <property type="entry name" value="NYD-SP28_assoc"/>
    <property type="match status" value="1"/>
</dbReference>
<feature type="coiled-coil region" evidence="3">
    <location>
        <begin position="499"/>
        <end position="529"/>
    </location>
</feature>
<feature type="coiled-coil region" evidence="3">
    <location>
        <begin position="60"/>
        <end position="193"/>
    </location>
</feature>
<dbReference type="GO" id="GO:0070286">
    <property type="term" value="P:axonemal dynein complex assembly"/>
    <property type="evidence" value="ECO:0007669"/>
    <property type="project" value="InterPro"/>
</dbReference>
<sequence>MAERRARRDKEIQDSDVKQTALDMAFSSLYKQNVPHQLHKALEEQKADCALVVQSKNDLIHNLQEHLEEREESYVSLLKNNSESVNDLISTMHEKTNEYLDQYTSELADVEKNYEQERREYLDKCAEEIRELIKTRRTKETVYRKRREAKIVEAQQKLEEKYEEGYEGYNEIKKAQKGEIHELVEELEKGKADFMLNGERLNYNLQVLRERVKESKNATNLYKRRIGRLQDILSNLIARYQESEKRHQRVNKDLTSQLRRADTQYQDLQKKFQLFEKADKDKYRQLWQMNNQKCKEKVHRVLQADRVLFEEILNMPWQPPELNFWPDQQEELEGGLDDGEEEPIEEVELSEPALMLLLILRNQAPFLVDENVRKAIQSVEGTTEEQADIEGLLTTLKIQKTEDVEDLLEYFTVEGEDGAKMLINPQEGLRALNVYLSERSVKKGDTVKSKTSTMMSSTKGGEGEMTKKRKEAEKSYWKKLAKPVPKEHFAMWESLEEGLEQYLAQLQQRKELINGAEALRAQNEELRALLGQYLHSDINYQLYAPPTLVMSTRNPNKTY</sequence>
<dbReference type="PANTHER" id="PTHR21625">
    <property type="entry name" value="NYD-SP28 PROTEIN"/>
    <property type="match status" value="1"/>
</dbReference>
<evidence type="ECO:0000256" key="4">
    <source>
        <dbReference type="SAM" id="MobiDB-lite"/>
    </source>
</evidence>
<evidence type="ECO:0000256" key="1">
    <source>
        <dbReference type="ARBA" id="ARBA00009688"/>
    </source>
</evidence>
<feature type="coiled-coil region" evidence="3">
    <location>
        <begin position="226"/>
        <end position="278"/>
    </location>
</feature>
<keyword evidence="8" id="KW-1185">Reference proteome</keyword>
<dbReference type="PANTHER" id="PTHR21625:SF1">
    <property type="entry name" value="DYNEIN REGULATORY COMPLEX PROTEIN 1"/>
    <property type="match status" value="1"/>
</dbReference>
<feature type="compositionally biased region" description="Low complexity" evidence="4">
    <location>
        <begin position="449"/>
        <end position="459"/>
    </location>
</feature>
<dbReference type="InterPro" id="IPR039750">
    <property type="entry name" value="DRC1/DRC2"/>
</dbReference>
<evidence type="ECO:0000259" key="5">
    <source>
        <dbReference type="Pfam" id="PF14772"/>
    </source>
</evidence>
<feature type="domain" description="Dynein regulatory complex protein 1 C-terminal" evidence="6">
    <location>
        <begin position="476"/>
        <end position="534"/>
    </location>
</feature>
<dbReference type="Proteomes" id="UP000515908">
    <property type="component" value="Chromosome 01"/>
</dbReference>
<dbReference type="InterPro" id="IPR029440">
    <property type="entry name" value="DRC1_C"/>
</dbReference>
<dbReference type="GO" id="GO:0060285">
    <property type="term" value="P:cilium-dependent cell motility"/>
    <property type="evidence" value="ECO:0007669"/>
    <property type="project" value="TreeGrafter"/>
</dbReference>
<dbReference type="GO" id="GO:0003352">
    <property type="term" value="P:regulation of cilium movement"/>
    <property type="evidence" value="ECO:0007669"/>
    <property type="project" value="TreeGrafter"/>
</dbReference>
<evidence type="ECO:0000313" key="8">
    <source>
        <dbReference type="Proteomes" id="UP000515908"/>
    </source>
</evidence>
<evidence type="ECO:0000256" key="3">
    <source>
        <dbReference type="SAM" id="Coils"/>
    </source>
</evidence>
<protein>
    <submittedName>
        <fullName evidence="7">Sperm tail/Sperm tail C-terminal domain containing protein, putative</fullName>
    </submittedName>
</protein>
<proteinExistence type="inferred from homology"/>
<gene>
    <name evidence="7" type="ORF">ADEAN_000072800</name>
</gene>
<reference evidence="7 8" key="1">
    <citation type="submission" date="2020-08" db="EMBL/GenBank/DDBJ databases">
        <authorList>
            <person name="Newling K."/>
            <person name="Davey J."/>
            <person name="Forrester S."/>
        </authorList>
    </citation>
    <scope>NUCLEOTIDE SEQUENCE [LARGE SCALE GENOMIC DNA]</scope>
    <source>
        <strain evidence="8">Crithidia deanei Carvalho (ATCC PRA-265)</strain>
    </source>
</reference>
<keyword evidence="2 3" id="KW-0175">Coiled coil</keyword>
<dbReference type="AlphaFoldDB" id="A0A7G2C3J3"/>
<dbReference type="GO" id="GO:0005858">
    <property type="term" value="C:axonemal dynein complex"/>
    <property type="evidence" value="ECO:0007669"/>
    <property type="project" value="InterPro"/>
</dbReference>
<dbReference type="Pfam" id="PF14772">
    <property type="entry name" value="NYD-SP28"/>
    <property type="match status" value="1"/>
</dbReference>